<gene>
    <name evidence="1" type="ORF">HAX54_050246</name>
</gene>
<reference evidence="1 2" key="1">
    <citation type="journal article" date="2021" name="BMC Genomics">
        <title>Datura genome reveals duplications of psychoactive alkaloid biosynthetic genes and high mutation rate following tissue culture.</title>
        <authorList>
            <person name="Rajewski A."/>
            <person name="Carter-House D."/>
            <person name="Stajich J."/>
            <person name="Litt A."/>
        </authorList>
    </citation>
    <scope>NUCLEOTIDE SEQUENCE [LARGE SCALE GENOMIC DNA]</scope>
    <source>
        <strain evidence="1">AR-01</strain>
    </source>
</reference>
<name>A0ABS8WL65_DATST</name>
<dbReference type="EMBL" id="JACEIK010008742">
    <property type="protein sequence ID" value="MCE3051570.1"/>
    <property type="molecule type" value="Genomic_DNA"/>
</dbReference>
<keyword evidence="2" id="KW-1185">Reference proteome</keyword>
<accession>A0ABS8WL65</accession>
<evidence type="ECO:0000313" key="1">
    <source>
        <dbReference type="EMBL" id="MCE3051570.1"/>
    </source>
</evidence>
<comment type="caution">
    <text evidence="1">The sequence shown here is derived from an EMBL/GenBank/DDBJ whole genome shotgun (WGS) entry which is preliminary data.</text>
</comment>
<evidence type="ECO:0000313" key="2">
    <source>
        <dbReference type="Proteomes" id="UP000823775"/>
    </source>
</evidence>
<sequence>MASSELRNLKKKKEEVVDDDDRIGRLPDALLVQILSLCQHMKHSSFLNVENVVLWLYDGDECTLPQPLYTFSSLITLDLKRGFDYHAAISWKSLKSIKQEGWRRLREFLPHIRYTEISGDLYDLKCRLEDVSPWLTLSSL</sequence>
<proteinExistence type="predicted"/>
<protein>
    <submittedName>
        <fullName evidence="1">Uncharacterized protein</fullName>
    </submittedName>
</protein>
<dbReference type="Proteomes" id="UP000823775">
    <property type="component" value="Unassembled WGS sequence"/>
</dbReference>
<organism evidence="1 2">
    <name type="scientific">Datura stramonium</name>
    <name type="common">Jimsonweed</name>
    <name type="synonym">Common thornapple</name>
    <dbReference type="NCBI Taxonomy" id="4076"/>
    <lineage>
        <taxon>Eukaryota</taxon>
        <taxon>Viridiplantae</taxon>
        <taxon>Streptophyta</taxon>
        <taxon>Embryophyta</taxon>
        <taxon>Tracheophyta</taxon>
        <taxon>Spermatophyta</taxon>
        <taxon>Magnoliopsida</taxon>
        <taxon>eudicotyledons</taxon>
        <taxon>Gunneridae</taxon>
        <taxon>Pentapetalae</taxon>
        <taxon>asterids</taxon>
        <taxon>lamiids</taxon>
        <taxon>Solanales</taxon>
        <taxon>Solanaceae</taxon>
        <taxon>Solanoideae</taxon>
        <taxon>Datureae</taxon>
        <taxon>Datura</taxon>
    </lineage>
</organism>